<name>A0A067MY01_BOTB1</name>
<sequence length="402" mass="44816">MSAGFKNVALVVPRGGADKLSAPVIARWDVPAQLPPNHILLRVEKFGFSSNNVTYGALGESSHFKYFEFHPIPGTAKTVAAKTHGLIPVWGFTTVVASTHPSIQPGERLYGYLPMTRYALVPISEANKYSVYVTLGDFPSDRRPYKQLQRCATDPFYRKDREDETMLWRPLFWTSYWLEDSLFVARYHSAKRVLISSASSKTAYALAFLIRLRGVQEADVRKITVVGVTSPGNIAFTKGLGLYDEVVAYADVLDSLDRTAGPWLYADVSGNDKLNERVVAHLGPSLAAGIQLGMTHVSPDATDAVASAAAGTSKLQSFFMPEWLERRKRDLSAQAIIDMQWSAWDALMKNTGRWMALEHTYGEKEVLRRYAETVAGRVSPNVGQVYSLWDDEESSRRQRAKL</sequence>
<evidence type="ECO:0000313" key="2">
    <source>
        <dbReference type="Proteomes" id="UP000027195"/>
    </source>
</evidence>
<dbReference type="AlphaFoldDB" id="A0A067MY01"/>
<proteinExistence type="predicted"/>
<protein>
    <recommendedName>
        <fullName evidence="3">DUF2855 family protein</fullName>
    </recommendedName>
</protein>
<dbReference type="HOGENOM" id="CLU_037224_1_0_1"/>
<organism evidence="1 2">
    <name type="scientific">Botryobasidium botryosum (strain FD-172 SS1)</name>
    <dbReference type="NCBI Taxonomy" id="930990"/>
    <lineage>
        <taxon>Eukaryota</taxon>
        <taxon>Fungi</taxon>
        <taxon>Dikarya</taxon>
        <taxon>Basidiomycota</taxon>
        <taxon>Agaricomycotina</taxon>
        <taxon>Agaricomycetes</taxon>
        <taxon>Cantharellales</taxon>
        <taxon>Botryobasidiaceae</taxon>
        <taxon>Botryobasidium</taxon>
    </lineage>
</organism>
<dbReference type="Pfam" id="PF11017">
    <property type="entry name" value="DUF2855"/>
    <property type="match status" value="1"/>
</dbReference>
<dbReference type="InterPro" id="IPR021276">
    <property type="entry name" value="DUF2855"/>
</dbReference>
<dbReference type="EMBL" id="KL198026">
    <property type="protein sequence ID" value="KDQ16757.1"/>
    <property type="molecule type" value="Genomic_DNA"/>
</dbReference>
<dbReference type="InParanoid" id="A0A067MY01"/>
<keyword evidence="2" id="KW-1185">Reference proteome</keyword>
<accession>A0A067MY01</accession>
<reference evidence="2" key="1">
    <citation type="journal article" date="2014" name="Proc. Natl. Acad. Sci. U.S.A.">
        <title>Extensive sampling of basidiomycete genomes demonstrates inadequacy of the white-rot/brown-rot paradigm for wood decay fungi.</title>
        <authorList>
            <person name="Riley R."/>
            <person name="Salamov A.A."/>
            <person name="Brown D.W."/>
            <person name="Nagy L.G."/>
            <person name="Floudas D."/>
            <person name="Held B.W."/>
            <person name="Levasseur A."/>
            <person name="Lombard V."/>
            <person name="Morin E."/>
            <person name="Otillar R."/>
            <person name="Lindquist E.A."/>
            <person name="Sun H."/>
            <person name="LaButti K.M."/>
            <person name="Schmutz J."/>
            <person name="Jabbour D."/>
            <person name="Luo H."/>
            <person name="Baker S.E."/>
            <person name="Pisabarro A.G."/>
            <person name="Walton J.D."/>
            <person name="Blanchette R.A."/>
            <person name="Henrissat B."/>
            <person name="Martin F."/>
            <person name="Cullen D."/>
            <person name="Hibbett D.S."/>
            <person name="Grigoriev I.V."/>
        </authorList>
    </citation>
    <scope>NUCLEOTIDE SEQUENCE [LARGE SCALE GENOMIC DNA]</scope>
    <source>
        <strain evidence="2">FD-172 SS1</strain>
    </source>
</reference>
<evidence type="ECO:0000313" key="1">
    <source>
        <dbReference type="EMBL" id="KDQ16757.1"/>
    </source>
</evidence>
<dbReference type="OrthoDB" id="192702at2759"/>
<gene>
    <name evidence="1" type="ORF">BOTBODRAFT_106597</name>
</gene>
<dbReference type="Proteomes" id="UP000027195">
    <property type="component" value="Unassembled WGS sequence"/>
</dbReference>
<evidence type="ECO:0008006" key="3">
    <source>
        <dbReference type="Google" id="ProtNLM"/>
    </source>
</evidence>